<protein>
    <recommendedName>
        <fullName evidence="2">MADF domain-containing protein</fullName>
    </recommendedName>
</protein>
<name>A0A482XEG4_LAOST</name>
<dbReference type="PANTHER" id="PTHR21505">
    <property type="entry name" value="MADF DOMAIN-CONTAINING PROTEIN-RELATED"/>
    <property type="match status" value="1"/>
</dbReference>
<evidence type="ECO:0000313" key="4">
    <source>
        <dbReference type="Proteomes" id="UP000291343"/>
    </source>
</evidence>
<feature type="region of interest" description="Disordered" evidence="1">
    <location>
        <begin position="272"/>
        <end position="302"/>
    </location>
</feature>
<sequence length="332" mass="38123">MEGESYDMNNWTNEMSREFMELYEKHPCLWHLGHKDKKNRIAVTKAWMQIQSDFGVDVPLEVLRRKKESILATYRSLKRRIKQEKRSGNSYKPNWYLFPLVHRIMKNAHSSTGDVFEDLQHTDVDENTFADEGNDSEWVAIENDGQSMELRGSVLEVDGIEHKDESSNQPLEFQILNRKSSIGNRSGKRRKDSRKRKRANVIIETDDTNSDSYVLPEEIIPTNSAEAFDTCSMYCQLLAEKLRSMSSRNRIIVQNKIDNLVFKALMEELDAPGSQEKSSSLTAKESDVAVAGSRQKEIPDFSPDPLAIVTSVSNMDEQILSSFEEEHHTVNN</sequence>
<comment type="caution">
    <text evidence="3">The sequence shown here is derived from an EMBL/GenBank/DDBJ whole genome shotgun (WGS) entry which is preliminary data.</text>
</comment>
<feature type="domain" description="MADF" evidence="2">
    <location>
        <begin position="18"/>
        <end position="109"/>
    </location>
</feature>
<dbReference type="SMR" id="A0A482XEG4"/>
<dbReference type="OrthoDB" id="6628831at2759"/>
<dbReference type="AlphaFoldDB" id="A0A482XEG4"/>
<dbReference type="PANTHER" id="PTHR21505:SF8">
    <property type="entry name" value="DPT-YFP REPRESSOR BY OVEREXPRESSION, ISOFORM D-RELATED"/>
    <property type="match status" value="1"/>
</dbReference>
<organism evidence="3 4">
    <name type="scientific">Laodelphax striatellus</name>
    <name type="common">Small brown planthopper</name>
    <name type="synonym">Delphax striatella</name>
    <dbReference type="NCBI Taxonomy" id="195883"/>
    <lineage>
        <taxon>Eukaryota</taxon>
        <taxon>Metazoa</taxon>
        <taxon>Ecdysozoa</taxon>
        <taxon>Arthropoda</taxon>
        <taxon>Hexapoda</taxon>
        <taxon>Insecta</taxon>
        <taxon>Pterygota</taxon>
        <taxon>Neoptera</taxon>
        <taxon>Paraneoptera</taxon>
        <taxon>Hemiptera</taxon>
        <taxon>Auchenorrhyncha</taxon>
        <taxon>Fulgoroidea</taxon>
        <taxon>Delphacidae</taxon>
        <taxon>Criomorphinae</taxon>
        <taxon>Laodelphax</taxon>
    </lineage>
</organism>
<evidence type="ECO:0000256" key="1">
    <source>
        <dbReference type="SAM" id="MobiDB-lite"/>
    </source>
</evidence>
<proteinExistence type="predicted"/>
<dbReference type="SMART" id="SM00595">
    <property type="entry name" value="MADF"/>
    <property type="match status" value="1"/>
</dbReference>
<accession>A0A482XEG4</accession>
<dbReference type="PROSITE" id="PS51029">
    <property type="entry name" value="MADF"/>
    <property type="match status" value="1"/>
</dbReference>
<gene>
    <name evidence="3" type="ORF">LSTR_LSTR003846</name>
</gene>
<dbReference type="EMBL" id="QKKF02011224">
    <property type="protein sequence ID" value="RZF44206.1"/>
    <property type="molecule type" value="Genomic_DNA"/>
</dbReference>
<evidence type="ECO:0000259" key="2">
    <source>
        <dbReference type="PROSITE" id="PS51029"/>
    </source>
</evidence>
<dbReference type="InParanoid" id="A0A482XEG4"/>
<reference evidence="3 4" key="1">
    <citation type="journal article" date="2017" name="Gigascience">
        <title>Genome sequence of the small brown planthopper, Laodelphax striatellus.</title>
        <authorList>
            <person name="Zhu J."/>
            <person name="Jiang F."/>
            <person name="Wang X."/>
            <person name="Yang P."/>
            <person name="Bao Y."/>
            <person name="Zhao W."/>
            <person name="Wang W."/>
            <person name="Lu H."/>
            <person name="Wang Q."/>
            <person name="Cui N."/>
            <person name="Li J."/>
            <person name="Chen X."/>
            <person name="Luo L."/>
            <person name="Yu J."/>
            <person name="Kang L."/>
            <person name="Cui F."/>
        </authorList>
    </citation>
    <scope>NUCLEOTIDE SEQUENCE [LARGE SCALE GENOMIC DNA]</scope>
    <source>
        <strain evidence="3">Lst14</strain>
    </source>
</reference>
<dbReference type="InterPro" id="IPR006578">
    <property type="entry name" value="MADF-dom"/>
</dbReference>
<evidence type="ECO:0000313" key="3">
    <source>
        <dbReference type="EMBL" id="RZF44206.1"/>
    </source>
</evidence>
<dbReference type="Proteomes" id="UP000291343">
    <property type="component" value="Unassembled WGS sequence"/>
</dbReference>
<keyword evidence="4" id="KW-1185">Reference proteome</keyword>
<dbReference type="Pfam" id="PF10545">
    <property type="entry name" value="MADF_DNA_bdg"/>
    <property type="match status" value="1"/>
</dbReference>